<proteinExistence type="predicted"/>
<keyword evidence="1" id="KW-0472">Membrane</keyword>
<protein>
    <submittedName>
        <fullName evidence="2">Uncharacterized protein</fullName>
    </submittedName>
</protein>
<dbReference type="AlphaFoldDB" id="A0A1F5G3D5"/>
<sequence length="134" mass="15173">MASLKTLLGIGRFPHYYGDIVRLLFFLAGTILLLGLPLLRDLIPVPFYVTIFAILALVFVAGLTNPAQKWLSFVDVVTSSIGFIVFEYYAVLTFSSADDFFFFLINQTLAALFLFAFYFATKTMRGFLVKERKD</sequence>
<evidence type="ECO:0000256" key="1">
    <source>
        <dbReference type="SAM" id="Phobius"/>
    </source>
</evidence>
<dbReference type="Proteomes" id="UP000179102">
    <property type="component" value="Unassembled WGS sequence"/>
</dbReference>
<dbReference type="STRING" id="1797711.A2870_00625"/>
<feature type="transmembrane region" description="Helical" evidence="1">
    <location>
        <begin position="45"/>
        <end position="63"/>
    </location>
</feature>
<name>A0A1F5G3D5_9BACT</name>
<evidence type="ECO:0000313" key="2">
    <source>
        <dbReference type="EMBL" id="OGD86368.1"/>
    </source>
</evidence>
<gene>
    <name evidence="2" type="ORF">A2870_00625</name>
</gene>
<reference evidence="2 3" key="1">
    <citation type="journal article" date="2016" name="Nat. Commun.">
        <title>Thousands of microbial genomes shed light on interconnected biogeochemical processes in an aquifer system.</title>
        <authorList>
            <person name="Anantharaman K."/>
            <person name="Brown C.T."/>
            <person name="Hug L.A."/>
            <person name="Sharon I."/>
            <person name="Castelle C.J."/>
            <person name="Probst A.J."/>
            <person name="Thomas B.C."/>
            <person name="Singh A."/>
            <person name="Wilkins M.J."/>
            <person name="Karaoz U."/>
            <person name="Brodie E.L."/>
            <person name="Williams K.H."/>
            <person name="Hubbard S.S."/>
            <person name="Banfield J.F."/>
        </authorList>
    </citation>
    <scope>NUCLEOTIDE SEQUENCE [LARGE SCALE GENOMIC DNA]</scope>
</reference>
<organism evidence="2 3">
    <name type="scientific">Candidatus Curtissbacteria bacterium RIFCSPHIGHO2_01_FULL_41_11</name>
    <dbReference type="NCBI Taxonomy" id="1797711"/>
    <lineage>
        <taxon>Bacteria</taxon>
        <taxon>Candidatus Curtissiibacteriota</taxon>
    </lineage>
</organism>
<evidence type="ECO:0000313" key="3">
    <source>
        <dbReference type="Proteomes" id="UP000179102"/>
    </source>
</evidence>
<keyword evidence="1" id="KW-1133">Transmembrane helix</keyword>
<comment type="caution">
    <text evidence="2">The sequence shown here is derived from an EMBL/GenBank/DDBJ whole genome shotgun (WGS) entry which is preliminary data.</text>
</comment>
<dbReference type="EMBL" id="MFAZ01000043">
    <property type="protein sequence ID" value="OGD86368.1"/>
    <property type="molecule type" value="Genomic_DNA"/>
</dbReference>
<keyword evidence="1" id="KW-0812">Transmembrane</keyword>
<feature type="transmembrane region" description="Helical" evidence="1">
    <location>
        <begin position="20"/>
        <end position="39"/>
    </location>
</feature>
<accession>A0A1F5G3D5</accession>
<feature type="transmembrane region" description="Helical" evidence="1">
    <location>
        <begin position="70"/>
        <end position="94"/>
    </location>
</feature>
<feature type="transmembrane region" description="Helical" evidence="1">
    <location>
        <begin position="100"/>
        <end position="120"/>
    </location>
</feature>